<proteinExistence type="predicted"/>
<sequence>MVAVPADAAADVQKDLSLHRRDRRKFVPDRFGRVEVSGVEADQLARLRRVTQIEIM</sequence>
<accession>A0A645J258</accession>
<protein>
    <submittedName>
        <fullName evidence="1">Uncharacterized protein</fullName>
    </submittedName>
</protein>
<comment type="caution">
    <text evidence="1">The sequence shown here is derived from an EMBL/GenBank/DDBJ whole genome shotgun (WGS) entry which is preliminary data.</text>
</comment>
<reference evidence="1" key="1">
    <citation type="submission" date="2019-08" db="EMBL/GenBank/DDBJ databases">
        <authorList>
            <person name="Kucharzyk K."/>
            <person name="Murdoch R.W."/>
            <person name="Higgins S."/>
            <person name="Loffler F."/>
        </authorList>
    </citation>
    <scope>NUCLEOTIDE SEQUENCE</scope>
</reference>
<evidence type="ECO:0000313" key="1">
    <source>
        <dbReference type="EMBL" id="MPN57260.1"/>
    </source>
</evidence>
<name>A0A645J258_9ZZZZ</name>
<gene>
    <name evidence="1" type="ORF">SDC9_204954</name>
</gene>
<dbReference type="AlphaFoldDB" id="A0A645J258"/>
<dbReference type="EMBL" id="VSSQ01128590">
    <property type="protein sequence ID" value="MPN57260.1"/>
    <property type="molecule type" value="Genomic_DNA"/>
</dbReference>
<organism evidence="1">
    <name type="scientific">bioreactor metagenome</name>
    <dbReference type="NCBI Taxonomy" id="1076179"/>
    <lineage>
        <taxon>unclassified sequences</taxon>
        <taxon>metagenomes</taxon>
        <taxon>ecological metagenomes</taxon>
    </lineage>
</organism>